<dbReference type="EMBL" id="CP000828">
    <property type="protein sequence ID" value="ABW28506.1"/>
    <property type="molecule type" value="Genomic_DNA"/>
</dbReference>
<accession>B0C1A8</accession>
<sequence>MEKCFKSIQWGLLLGITLAMGACGLPEAFNQFSQEADNQFGDQHFKTAITLIELHKVRYGDYPQSLADLKYTGDWDKLATQSVSYQKVDDGYILNLERGWVGKADLEYPPDFWQNLGIVESNVKGLPSPEQTLKS</sequence>
<evidence type="ECO:0000313" key="2">
    <source>
        <dbReference type="Proteomes" id="UP000000268"/>
    </source>
</evidence>
<dbReference type="STRING" id="329726.AM1_3516"/>
<dbReference type="RefSeq" id="WP_012163902.1">
    <property type="nucleotide sequence ID" value="NC_009925.1"/>
</dbReference>
<gene>
    <name evidence="1" type="ordered locus">AM1_3516</name>
</gene>
<name>B0C1A8_ACAM1</name>
<dbReference type="KEGG" id="amr:AM1_3516"/>
<dbReference type="eggNOG" id="ENOG5032UZA">
    <property type="taxonomic scope" value="Bacteria"/>
</dbReference>
<dbReference type="AlphaFoldDB" id="B0C1A8"/>
<evidence type="ECO:0008006" key="3">
    <source>
        <dbReference type="Google" id="ProtNLM"/>
    </source>
</evidence>
<dbReference type="PROSITE" id="PS51257">
    <property type="entry name" value="PROKAR_LIPOPROTEIN"/>
    <property type="match status" value="1"/>
</dbReference>
<organism evidence="1 2">
    <name type="scientific">Acaryochloris marina (strain MBIC 11017)</name>
    <dbReference type="NCBI Taxonomy" id="329726"/>
    <lineage>
        <taxon>Bacteria</taxon>
        <taxon>Bacillati</taxon>
        <taxon>Cyanobacteriota</taxon>
        <taxon>Cyanophyceae</taxon>
        <taxon>Acaryochloridales</taxon>
        <taxon>Acaryochloridaceae</taxon>
        <taxon>Acaryochloris</taxon>
    </lineage>
</organism>
<dbReference type="Proteomes" id="UP000000268">
    <property type="component" value="Chromosome"/>
</dbReference>
<dbReference type="OrthoDB" id="5953893at2"/>
<evidence type="ECO:0000313" key="1">
    <source>
        <dbReference type="EMBL" id="ABW28506.1"/>
    </source>
</evidence>
<reference evidence="1 2" key="1">
    <citation type="journal article" date="2008" name="Proc. Natl. Acad. Sci. U.S.A.">
        <title>Niche adaptation and genome expansion in the chlorophyll d-producing cyanobacterium Acaryochloris marina.</title>
        <authorList>
            <person name="Swingley W.D."/>
            <person name="Chen M."/>
            <person name="Cheung P.C."/>
            <person name="Conrad A.L."/>
            <person name="Dejesa L.C."/>
            <person name="Hao J."/>
            <person name="Honchak B.M."/>
            <person name="Karbach L.E."/>
            <person name="Kurdoglu A."/>
            <person name="Lahiri S."/>
            <person name="Mastrian S.D."/>
            <person name="Miyashita H."/>
            <person name="Page L."/>
            <person name="Ramakrishna P."/>
            <person name="Satoh S."/>
            <person name="Sattley W.M."/>
            <person name="Shimada Y."/>
            <person name="Taylor H.L."/>
            <person name="Tomo T."/>
            <person name="Tsuchiya T."/>
            <person name="Wang Z.T."/>
            <person name="Raymond J."/>
            <person name="Mimuro M."/>
            <person name="Blankenship R.E."/>
            <person name="Touchman J.W."/>
        </authorList>
    </citation>
    <scope>NUCLEOTIDE SEQUENCE [LARGE SCALE GENOMIC DNA]</scope>
    <source>
        <strain evidence="2">MBIC 11017</strain>
    </source>
</reference>
<protein>
    <recommendedName>
        <fullName evidence="3">Lipoprotein</fullName>
    </recommendedName>
</protein>
<keyword evidence="2" id="KW-1185">Reference proteome</keyword>
<proteinExistence type="predicted"/>
<dbReference type="HOGENOM" id="CLU_1881198_0_0_3"/>